<protein>
    <recommendedName>
        <fullName evidence="2">N-acetylmuramoyl-L-alanine amidase</fullName>
        <ecNumber evidence="2">3.5.1.28</ecNumber>
    </recommendedName>
</protein>
<reference evidence="5 6" key="1">
    <citation type="submission" date="2019-02" db="EMBL/GenBank/DDBJ databases">
        <title>Bacterial novel species Emticicia sp. 17J42-9 isolated from soil.</title>
        <authorList>
            <person name="Jung H.-Y."/>
        </authorList>
    </citation>
    <scope>NUCLEOTIDE SEQUENCE [LARGE SCALE GENOMIC DNA]</scope>
    <source>
        <strain evidence="5 6">17J42-9</strain>
    </source>
</reference>
<organism evidence="5 6">
    <name type="scientific">Emticicia agri</name>
    <dbReference type="NCBI Taxonomy" id="2492393"/>
    <lineage>
        <taxon>Bacteria</taxon>
        <taxon>Pseudomonadati</taxon>
        <taxon>Bacteroidota</taxon>
        <taxon>Cytophagia</taxon>
        <taxon>Cytophagales</taxon>
        <taxon>Leadbetterellaceae</taxon>
        <taxon>Emticicia</taxon>
    </lineage>
</organism>
<dbReference type="SMART" id="SM00646">
    <property type="entry name" value="Ami_3"/>
    <property type="match status" value="1"/>
</dbReference>
<dbReference type="EC" id="3.5.1.28" evidence="2"/>
<dbReference type="Proteomes" id="UP000293162">
    <property type="component" value="Unassembled WGS sequence"/>
</dbReference>
<dbReference type="EMBL" id="SEWF01000041">
    <property type="protein sequence ID" value="RYU93584.1"/>
    <property type="molecule type" value="Genomic_DNA"/>
</dbReference>
<dbReference type="PANTHER" id="PTHR30404">
    <property type="entry name" value="N-ACETYLMURAMOYL-L-ALANINE AMIDASE"/>
    <property type="match status" value="1"/>
</dbReference>
<feature type="domain" description="MurNAc-LAA" evidence="4">
    <location>
        <begin position="58"/>
        <end position="172"/>
    </location>
</feature>
<dbReference type="GO" id="GO:0030288">
    <property type="term" value="C:outer membrane-bounded periplasmic space"/>
    <property type="evidence" value="ECO:0007669"/>
    <property type="project" value="TreeGrafter"/>
</dbReference>
<dbReference type="Pfam" id="PF01520">
    <property type="entry name" value="Amidase_3"/>
    <property type="match status" value="1"/>
</dbReference>
<evidence type="ECO:0000259" key="4">
    <source>
        <dbReference type="SMART" id="SM00646"/>
    </source>
</evidence>
<name>A0A4Q5LVB4_9BACT</name>
<comment type="caution">
    <text evidence="5">The sequence shown here is derived from an EMBL/GenBank/DDBJ whole genome shotgun (WGS) entry which is preliminary data.</text>
</comment>
<evidence type="ECO:0000256" key="1">
    <source>
        <dbReference type="ARBA" id="ARBA00001561"/>
    </source>
</evidence>
<evidence type="ECO:0000256" key="2">
    <source>
        <dbReference type="ARBA" id="ARBA00011901"/>
    </source>
</evidence>
<dbReference type="SUPFAM" id="SSF53187">
    <property type="entry name" value="Zn-dependent exopeptidases"/>
    <property type="match status" value="1"/>
</dbReference>
<dbReference type="PANTHER" id="PTHR30404:SF0">
    <property type="entry name" value="N-ACETYLMURAMOYL-L-ALANINE AMIDASE AMIC"/>
    <property type="match status" value="1"/>
</dbReference>
<evidence type="ECO:0000313" key="6">
    <source>
        <dbReference type="Proteomes" id="UP000293162"/>
    </source>
</evidence>
<dbReference type="GO" id="GO:0008745">
    <property type="term" value="F:N-acetylmuramoyl-L-alanine amidase activity"/>
    <property type="evidence" value="ECO:0007669"/>
    <property type="project" value="UniProtKB-EC"/>
</dbReference>
<dbReference type="CDD" id="cd02696">
    <property type="entry name" value="MurNAc-LAA"/>
    <property type="match status" value="1"/>
</dbReference>
<dbReference type="GO" id="GO:0009253">
    <property type="term" value="P:peptidoglycan catabolic process"/>
    <property type="evidence" value="ECO:0007669"/>
    <property type="project" value="InterPro"/>
</dbReference>
<accession>A0A4Q5LVB4</accession>
<gene>
    <name evidence="5" type="ORF">EWM59_21290</name>
</gene>
<dbReference type="OrthoDB" id="957753at2"/>
<dbReference type="Gene3D" id="3.40.630.40">
    <property type="entry name" value="Zn-dependent exopeptidases"/>
    <property type="match status" value="1"/>
</dbReference>
<keyword evidence="3" id="KW-0378">Hydrolase</keyword>
<dbReference type="InterPro" id="IPR002508">
    <property type="entry name" value="MurNAc-LAA_cat"/>
</dbReference>
<proteinExistence type="predicted"/>
<dbReference type="AlphaFoldDB" id="A0A4Q5LVB4"/>
<keyword evidence="6" id="KW-1185">Reference proteome</keyword>
<dbReference type="InterPro" id="IPR050695">
    <property type="entry name" value="N-acetylmuramoyl_amidase_3"/>
</dbReference>
<evidence type="ECO:0000256" key="3">
    <source>
        <dbReference type="ARBA" id="ARBA00022801"/>
    </source>
</evidence>
<evidence type="ECO:0000313" key="5">
    <source>
        <dbReference type="EMBL" id="RYU93584.1"/>
    </source>
</evidence>
<comment type="catalytic activity">
    <reaction evidence="1">
        <text>Hydrolyzes the link between N-acetylmuramoyl residues and L-amino acid residues in certain cell-wall glycopeptides.</text>
        <dbReference type="EC" id="3.5.1.28"/>
    </reaction>
</comment>
<dbReference type="RefSeq" id="WP_130023278.1">
    <property type="nucleotide sequence ID" value="NZ_SEWF01000041.1"/>
</dbReference>
<sequence>MLFLTAGHHKKDAGATYNGRKEADETVRLRNAIARLLTDKGLKVWTDADDWDLNRTINEITKRSKPDDIICDLHFNAGAATASGCEVFVADNANAAELNLATELVNTIASTLLIRNRGVKKEHDSQHKRLGMMRPAGRNVLIEICFLSNNYDRQQYDTFFGLLAEGIARVLAQKIE</sequence>